<reference evidence="1" key="3">
    <citation type="submission" date="2015-04" db="UniProtKB">
        <authorList>
            <consortium name="EnsemblPlants"/>
        </authorList>
    </citation>
    <scope>IDENTIFICATION</scope>
</reference>
<reference evidence="1 2" key="1">
    <citation type="submission" date="2012-08" db="EMBL/GenBank/DDBJ databases">
        <title>Oryza genome evolution.</title>
        <authorList>
            <person name="Wing R.A."/>
        </authorList>
    </citation>
    <scope>NUCLEOTIDE SEQUENCE</scope>
</reference>
<evidence type="ECO:0000313" key="1">
    <source>
        <dbReference type="EnsemblPlants" id="LPERR04G07280.1"/>
    </source>
</evidence>
<dbReference type="Proteomes" id="UP000032180">
    <property type="component" value="Chromosome 4"/>
</dbReference>
<reference evidence="2" key="2">
    <citation type="submission" date="2013-12" db="EMBL/GenBank/DDBJ databases">
        <authorList>
            <person name="Yu Y."/>
            <person name="Lee S."/>
            <person name="de Baynast K."/>
            <person name="Wissotski M."/>
            <person name="Liu L."/>
            <person name="Talag J."/>
            <person name="Goicoechea J."/>
            <person name="Angelova A."/>
            <person name="Jetty R."/>
            <person name="Kudrna D."/>
            <person name="Golser W."/>
            <person name="Rivera L."/>
            <person name="Zhang J."/>
            <person name="Wing R."/>
        </authorList>
    </citation>
    <scope>NUCLEOTIDE SEQUENCE</scope>
</reference>
<protein>
    <submittedName>
        <fullName evidence="1">Uncharacterized protein</fullName>
    </submittedName>
</protein>
<organism evidence="1 2">
    <name type="scientific">Leersia perrieri</name>
    <dbReference type="NCBI Taxonomy" id="77586"/>
    <lineage>
        <taxon>Eukaryota</taxon>
        <taxon>Viridiplantae</taxon>
        <taxon>Streptophyta</taxon>
        <taxon>Embryophyta</taxon>
        <taxon>Tracheophyta</taxon>
        <taxon>Spermatophyta</taxon>
        <taxon>Magnoliopsida</taxon>
        <taxon>Liliopsida</taxon>
        <taxon>Poales</taxon>
        <taxon>Poaceae</taxon>
        <taxon>BOP clade</taxon>
        <taxon>Oryzoideae</taxon>
        <taxon>Oryzeae</taxon>
        <taxon>Oryzinae</taxon>
        <taxon>Leersia</taxon>
    </lineage>
</organism>
<dbReference type="STRING" id="77586.A0A0D9W475"/>
<proteinExistence type="predicted"/>
<dbReference type="HOGENOM" id="CLU_1121496_0_0_1"/>
<dbReference type="EnsemblPlants" id="LPERR04G07280.1">
    <property type="protein sequence ID" value="LPERR04G07280.1"/>
    <property type="gene ID" value="LPERR04G07280"/>
</dbReference>
<dbReference type="AlphaFoldDB" id="A0A0D9W475"/>
<name>A0A0D9W475_9ORYZ</name>
<dbReference type="Gramene" id="LPERR04G07280.1">
    <property type="protein sequence ID" value="LPERR04G07280.1"/>
    <property type="gene ID" value="LPERR04G07280"/>
</dbReference>
<accession>A0A0D9W475</accession>
<evidence type="ECO:0000313" key="2">
    <source>
        <dbReference type="Proteomes" id="UP000032180"/>
    </source>
</evidence>
<keyword evidence="2" id="KW-1185">Reference proteome</keyword>
<sequence length="248" mass="26544">MLALSISRSARASSVLRLDALLRLLARCRSSTTTETIEGVVHGALEFAPNWQGRRRCKVQCLQAQYGRSIGFPHTTALPIDAIAIAKKSDRCLLLYLRKSNVELAVGSGVTTASTSSGVDAVRLAARSAQESPNGSGASQVNSLLEHKPADPWDMLYEAAAGSSIPVPNNPYGFHGRSGAEAFGGSGPRWFASPAYPAPASESGRPDSRVLLPDFFSCTFHLLKKQQMLRLQRDRHLAVRGSNVGLGS</sequence>